<keyword evidence="1" id="KW-1133">Transmembrane helix</keyword>
<dbReference type="Proteomes" id="UP000229335">
    <property type="component" value="Unassembled WGS sequence"/>
</dbReference>
<organism evidence="2 3">
    <name type="scientific">Candidatus Falkowbacteria bacterium CG10_big_fil_rev_8_21_14_0_10_43_11</name>
    <dbReference type="NCBI Taxonomy" id="1974568"/>
    <lineage>
        <taxon>Bacteria</taxon>
        <taxon>Candidatus Falkowiibacteriota</taxon>
    </lineage>
</organism>
<evidence type="ECO:0000313" key="3">
    <source>
        <dbReference type="Proteomes" id="UP000229335"/>
    </source>
</evidence>
<comment type="caution">
    <text evidence="2">The sequence shown here is derived from an EMBL/GenBank/DDBJ whole genome shotgun (WGS) entry which is preliminary data.</text>
</comment>
<feature type="transmembrane region" description="Helical" evidence="1">
    <location>
        <begin position="19"/>
        <end position="36"/>
    </location>
</feature>
<accession>A0A2M6WM82</accession>
<evidence type="ECO:0000256" key="1">
    <source>
        <dbReference type="SAM" id="Phobius"/>
    </source>
</evidence>
<evidence type="ECO:0000313" key="2">
    <source>
        <dbReference type="EMBL" id="PIT93887.1"/>
    </source>
</evidence>
<proteinExistence type="predicted"/>
<feature type="transmembrane region" description="Helical" evidence="1">
    <location>
        <begin position="48"/>
        <end position="64"/>
    </location>
</feature>
<evidence type="ECO:0008006" key="4">
    <source>
        <dbReference type="Google" id="ProtNLM"/>
    </source>
</evidence>
<dbReference type="AlphaFoldDB" id="A0A2M6WM82"/>
<dbReference type="EMBL" id="PFAS01000030">
    <property type="protein sequence ID" value="PIT93887.1"/>
    <property type="molecule type" value="Genomic_DNA"/>
</dbReference>
<name>A0A2M6WM82_9BACT</name>
<keyword evidence="1" id="KW-0812">Transmembrane</keyword>
<keyword evidence="1" id="KW-0472">Membrane</keyword>
<gene>
    <name evidence="2" type="ORF">COU00_01875</name>
</gene>
<sequence length="66" mass="7199">MACLYWGAKLVPIVGYQPLYLVAEIVFPVSAGLLLFGEKKWLSKREKIAFATGIAGSIIIGVFLKV</sequence>
<reference evidence="3" key="1">
    <citation type="submission" date="2017-09" db="EMBL/GenBank/DDBJ databases">
        <title>Depth-based differentiation of microbial function through sediment-hosted aquifers and enrichment of novel symbionts in the deep terrestrial subsurface.</title>
        <authorList>
            <person name="Probst A.J."/>
            <person name="Ladd B."/>
            <person name="Jarett J.K."/>
            <person name="Geller-Mcgrath D.E."/>
            <person name="Sieber C.M.K."/>
            <person name="Emerson J.B."/>
            <person name="Anantharaman K."/>
            <person name="Thomas B.C."/>
            <person name="Malmstrom R."/>
            <person name="Stieglmeier M."/>
            <person name="Klingl A."/>
            <person name="Woyke T."/>
            <person name="Ryan C.M."/>
            <person name="Banfield J.F."/>
        </authorList>
    </citation>
    <scope>NUCLEOTIDE SEQUENCE [LARGE SCALE GENOMIC DNA]</scope>
</reference>
<protein>
    <recommendedName>
        <fullName evidence="4">EamA domain-containing protein</fullName>
    </recommendedName>
</protein>